<sequence length="115" mass="13229">MTVQLARYSLLKVIRTTTFRGIAVKSSNHIDTMRHVIMHPTSQPILHVEGRERVGWYEPVMAIRLPAPPPEPETTDSGLYTDLQSAQALAERMRRLIAVYRLPYGEFYARPQPRN</sequence>
<proteinExistence type="predicted"/>
<organism evidence="1 2">
    <name type="scientific">Allochromatium tepidum</name>
    <dbReference type="NCBI Taxonomy" id="553982"/>
    <lineage>
        <taxon>Bacteria</taxon>
        <taxon>Pseudomonadati</taxon>
        <taxon>Pseudomonadota</taxon>
        <taxon>Gammaproteobacteria</taxon>
        <taxon>Chromatiales</taxon>
        <taxon>Chromatiaceae</taxon>
        <taxon>Allochromatium</taxon>
    </lineage>
</organism>
<name>A0ABN6GBN5_9GAMM</name>
<protein>
    <submittedName>
        <fullName evidence="1">Uncharacterized protein</fullName>
    </submittedName>
</protein>
<evidence type="ECO:0000313" key="1">
    <source>
        <dbReference type="EMBL" id="BCU06519.1"/>
    </source>
</evidence>
<reference evidence="1 2" key="1">
    <citation type="submission" date="2021-04" db="EMBL/GenBank/DDBJ databases">
        <title>Complete genome sequencing of Allochromatium tepidum strain NZ.</title>
        <authorList>
            <person name="Tsukatani Y."/>
            <person name="Mori H."/>
        </authorList>
    </citation>
    <scope>NUCLEOTIDE SEQUENCE [LARGE SCALE GENOMIC DNA]</scope>
    <source>
        <strain evidence="1 2">NZ</strain>
    </source>
</reference>
<dbReference type="Proteomes" id="UP000680679">
    <property type="component" value="Chromosome"/>
</dbReference>
<keyword evidence="2" id="KW-1185">Reference proteome</keyword>
<dbReference type="EMBL" id="AP024563">
    <property type="protein sequence ID" value="BCU06519.1"/>
    <property type="molecule type" value="Genomic_DNA"/>
</dbReference>
<gene>
    <name evidence="1" type="ORF">Atep_11960</name>
</gene>
<evidence type="ECO:0000313" key="2">
    <source>
        <dbReference type="Proteomes" id="UP000680679"/>
    </source>
</evidence>
<accession>A0ABN6GBN5</accession>